<dbReference type="PANTHER" id="PTHR46574">
    <property type="entry name" value="43 KDA RECEPTOR-ASSOCIATED PROTEIN OF THE SYNAPSE"/>
    <property type="match status" value="1"/>
</dbReference>
<reference evidence="4 5" key="1">
    <citation type="submission" date="2019-03" db="EMBL/GenBank/DDBJ databases">
        <title>Genomic Encyclopedia of Archaeal and Bacterial Type Strains, Phase II (KMG-II): from individual species to whole genera.</title>
        <authorList>
            <person name="Goeker M."/>
        </authorList>
    </citation>
    <scope>NUCLEOTIDE SEQUENCE [LARGE SCALE GENOMIC DNA]</scope>
    <source>
        <strain evidence="4 5">DSM 28213</strain>
    </source>
</reference>
<evidence type="ECO:0000256" key="3">
    <source>
        <dbReference type="SAM" id="Phobius"/>
    </source>
</evidence>
<dbReference type="EMBL" id="SOAG01000040">
    <property type="protein sequence ID" value="TDS51240.1"/>
    <property type="molecule type" value="Genomic_DNA"/>
</dbReference>
<feature type="transmembrane region" description="Helical" evidence="3">
    <location>
        <begin position="391"/>
        <end position="411"/>
    </location>
</feature>
<dbReference type="RefSeq" id="WP_133713718.1">
    <property type="nucleotide sequence ID" value="NZ_SOAG01000040.1"/>
</dbReference>
<dbReference type="Gene3D" id="1.10.10.10">
    <property type="entry name" value="Winged helix-like DNA-binding domain superfamily/Winged helix DNA-binding domain"/>
    <property type="match status" value="1"/>
</dbReference>
<protein>
    <submittedName>
        <fullName evidence="4">Tetratricopeptide repeat protein</fullName>
    </submittedName>
</protein>
<dbReference type="GO" id="GO:0005886">
    <property type="term" value="C:plasma membrane"/>
    <property type="evidence" value="ECO:0007669"/>
    <property type="project" value="TreeGrafter"/>
</dbReference>
<dbReference type="SMART" id="SM00028">
    <property type="entry name" value="TPR"/>
    <property type="match status" value="5"/>
</dbReference>
<keyword evidence="3" id="KW-1133">Transmembrane helix</keyword>
<evidence type="ECO:0000313" key="4">
    <source>
        <dbReference type="EMBL" id="TDS51240.1"/>
    </source>
</evidence>
<dbReference type="Pfam" id="PF13424">
    <property type="entry name" value="TPR_12"/>
    <property type="match status" value="1"/>
</dbReference>
<name>A0A4R7EP22_9FLAO</name>
<dbReference type="InterPro" id="IPR011990">
    <property type="entry name" value="TPR-like_helical_dom_sf"/>
</dbReference>
<feature type="coiled-coil region" evidence="2">
    <location>
        <begin position="436"/>
        <end position="492"/>
    </location>
</feature>
<evidence type="ECO:0000256" key="2">
    <source>
        <dbReference type="SAM" id="Coils"/>
    </source>
</evidence>
<keyword evidence="1" id="KW-0802">TPR repeat</keyword>
<dbReference type="OrthoDB" id="1090267at2"/>
<dbReference type="PANTHER" id="PTHR46574:SF1">
    <property type="entry name" value="43 KDA RECEPTOR-ASSOCIATED PROTEIN OF THE SYNAPSE"/>
    <property type="match status" value="1"/>
</dbReference>
<dbReference type="SUPFAM" id="SSF46894">
    <property type="entry name" value="C-terminal effector domain of the bipartite response regulators"/>
    <property type="match status" value="1"/>
</dbReference>
<evidence type="ECO:0000256" key="1">
    <source>
        <dbReference type="PROSITE-ProRule" id="PRU00339"/>
    </source>
</evidence>
<dbReference type="GO" id="GO:0006355">
    <property type="term" value="P:regulation of DNA-templated transcription"/>
    <property type="evidence" value="ECO:0007669"/>
    <property type="project" value="InterPro"/>
</dbReference>
<sequence length="624" mass="74973">MKNRKNKIISIVFLVLLILSIITLLITNSTFLNSLYKTPENFSKKEEIVYMDSLLNYNLSEAETNTAELFKKALNSKNKYELMYGYYYKMAVDIRKNRLDSILYYADQVFSYVDNNKYIEAKTNHLLGRYYTIISAYPKSLEAFLKAKNFFEKEKDNKQLMAIYNDLGGLYLYLYEDEKAYYFLNKAYELAKEENDLRYKGIYYANMSNFYKEEEEYEKAIEALEEVLSTFNILHDTVTIVRAYKQLGETHFAMQQLEKAEEYYDKAYRLSLDTDDKFLQVPILLNYGRIYEKKGDRNRAVKFYKDALDLADEEGFFREELSVLLALTTFYENQNDYKLGNMYLKQYYQVKDSINGVKVSQRLDELRWSNVLKEKDLEQEIAQQRHKNQNYLYSITIMSTLFVVVFILFLYRNKNKSLYISKIENKRLEEKVLAEQEVYKLQAERHEQELKAKNELQVIKAKQYEFELKSNKELQELRSQQYELEMEAKNRELTTINVQLLAKNRLLDEIESIFKDIPKDKLTLFDSLSQVIRSNRDQEKDWQSFKEIFRKIHPDFFKMLRFRYPDLTKTEIRICTYIKMKMENNEIAGLLNISYQSLITTRYRIRKKMKLERTDDLDEFIQYM</sequence>
<dbReference type="Pfam" id="PF13181">
    <property type="entry name" value="TPR_8"/>
    <property type="match status" value="1"/>
</dbReference>
<dbReference type="SUPFAM" id="SSF48452">
    <property type="entry name" value="TPR-like"/>
    <property type="match status" value="2"/>
</dbReference>
<dbReference type="Proteomes" id="UP000295215">
    <property type="component" value="Unassembled WGS sequence"/>
</dbReference>
<feature type="repeat" description="TPR" evidence="1">
    <location>
        <begin position="241"/>
        <end position="274"/>
    </location>
</feature>
<dbReference type="InterPro" id="IPR019734">
    <property type="entry name" value="TPR_rpt"/>
</dbReference>
<accession>A0A4R7EP22</accession>
<keyword evidence="2" id="KW-0175">Coiled coil</keyword>
<proteinExistence type="predicted"/>
<keyword evidence="5" id="KW-1185">Reference proteome</keyword>
<dbReference type="PROSITE" id="PS50005">
    <property type="entry name" value="TPR"/>
    <property type="match status" value="2"/>
</dbReference>
<dbReference type="GO" id="GO:0033130">
    <property type="term" value="F:acetylcholine receptor binding"/>
    <property type="evidence" value="ECO:0007669"/>
    <property type="project" value="TreeGrafter"/>
</dbReference>
<dbReference type="InterPro" id="IPR036388">
    <property type="entry name" value="WH-like_DNA-bd_sf"/>
</dbReference>
<dbReference type="InterPro" id="IPR052480">
    <property type="entry name" value="RAPsyn"/>
</dbReference>
<feature type="repeat" description="TPR" evidence="1">
    <location>
        <begin position="281"/>
        <end position="314"/>
    </location>
</feature>
<dbReference type="GO" id="GO:0003677">
    <property type="term" value="F:DNA binding"/>
    <property type="evidence" value="ECO:0007669"/>
    <property type="project" value="InterPro"/>
</dbReference>
<gene>
    <name evidence="4" type="ORF">C8P70_1403</name>
</gene>
<dbReference type="Gene3D" id="1.25.40.10">
    <property type="entry name" value="Tetratricopeptide repeat domain"/>
    <property type="match status" value="2"/>
</dbReference>
<dbReference type="InterPro" id="IPR016032">
    <property type="entry name" value="Sig_transdc_resp-reg_C-effctor"/>
</dbReference>
<evidence type="ECO:0000313" key="5">
    <source>
        <dbReference type="Proteomes" id="UP000295215"/>
    </source>
</evidence>
<keyword evidence="3" id="KW-0472">Membrane</keyword>
<comment type="caution">
    <text evidence="4">The sequence shown here is derived from an EMBL/GenBank/DDBJ whole genome shotgun (WGS) entry which is preliminary data.</text>
</comment>
<keyword evidence="3" id="KW-0812">Transmembrane</keyword>
<organism evidence="4 5">
    <name type="scientific">Myroides indicus</name>
    <dbReference type="NCBI Taxonomy" id="1323422"/>
    <lineage>
        <taxon>Bacteria</taxon>
        <taxon>Pseudomonadati</taxon>
        <taxon>Bacteroidota</taxon>
        <taxon>Flavobacteriia</taxon>
        <taxon>Flavobacteriales</taxon>
        <taxon>Flavobacteriaceae</taxon>
        <taxon>Myroides</taxon>
    </lineage>
</organism>
<dbReference type="AlphaFoldDB" id="A0A4R7EP22"/>